<protein>
    <submittedName>
        <fullName evidence="3">Uncharacterized protein</fullName>
    </submittedName>
</protein>
<feature type="region of interest" description="Disordered" evidence="1">
    <location>
        <begin position="102"/>
        <end position="132"/>
    </location>
</feature>
<sequence>MASDYFPLNDEDGIRMAAAKRWKWPLKKDGVMLALAQLESLKSLLLVYLGILQYAKIAARSSNSDVEILTQKTQLVPLIRSKDDAISAEKALATTVHYEADDRPLATASSPNPRKRSLGSVGHDANSGPRRK</sequence>
<keyword evidence="4" id="KW-1185">Reference proteome</keyword>
<gene>
    <name evidence="3" type="ORF">LTR78_009696</name>
</gene>
<comment type="caution">
    <text evidence="3">The sequence shown here is derived from an EMBL/GenBank/DDBJ whole genome shotgun (WGS) entry which is preliminary data.</text>
</comment>
<keyword evidence="2" id="KW-1133">Transmembrane helix</keyword>
<evidence type="ECO:0000313" key="4">
    <source>
        <dbReference type="Proteomes" id="UP001274830"/>
    </source>
</evidence>
<reference evidence="3" key="1">
    <citation type="submission" date="2023-07" db="EMBL/GenBank/DDBJ databases">
        <title>Black Yeasts Isolated from many extreme environments.</title>
        <authorList>
            <person name="Coleine C."/>
            <person name="Stajich J.E."/>
            <person name="Selbmann L."/>
        </authorList>
    </citation>
    <scope>NUCLEOTIDE SEQUENCE</scope>
    <source>
        <strain evidence="3">CCFEE 5485</strain>
    </source>
</reference>
<feature type="transmembrane region" description="Helical" evidence="2">
    <location>
        <begin position="31"/>
        <end position="52"/>
    </location>
</feature>
<proteinExistence type="predicted"/>
<evidence type="ECO:0000313" key="3">
    <source>
        <dbReference type="EMBL" id="KAK3670455.1"/>
    </source>
</evidence>
<accession>A0AAE0TMT8</accession>
<dbReference type="EMBL" id="JAUTXT010000056">
    <property type="protein sequence ID" value="KAK3670455.1"/>
    <property type="molecule type" value="Genomic_DNA"/>
</dbReference>
<name>A0AAE0TMT8_9PEZI</name>
<evidence type="ECO:0000256" key="2">
    <source>
        <dbReference type="SAM" id="Phobius"/>
    </source>
</evidence>
<organism evidence="3 4">
    <name type="scientific">Recurvomyces mirabilis</name>
    <dbReference type="NCBI Taxonomy" id="574656"/>
    <lineage>
        <taxon>Eukaryota</taxon>
        <taxon>Fungi</taxon>
        <taxon>Dikarya</taxon>
        <taxon>Ascomycota</taxon>
        <taxon>Pezizomycotina</taxon>
        <taxon>Dothideomycetes</taxon>
        <taxon>Dothideomycetidae</taxon>
        <taxon>Mycosphaerellales</taxon>
        <taxon>Teratosphaeriaceae</taxon>
        <taxon>Recurvomyces</taxon>
    </lineage>
</organism>
<dbReference type="AlphaFoldDB" id="A0AAE0TMT8"/>
<keyword evidence="2" id="KW-0472">Membrane</keyword>
<evidence type="ECO:0000256" key="1">
    <source>
        <dbReference type="SAM" id="MobiDB-lite"/>
    </source>
</evidence>
<dbReference type="Proteomes" id="UP001274830">
    <property type="component" value="Unassembled WGS sequence"/>
</dbReference>
<keyword evidence="2" id="KW-0812">Transmembrane</keyword>